<dbReference type="EMBL" id="FTOO01000001">
    <property type="protein sequence ID" value="SIS55760.1"/>
    <property type="molecule type" value="Genomic_DNA"/>
</dbReference>
<dbReference type="STRING" id="252246.SAMN05421799_101312"/>
<dbReference type="Proteomes" id="UP000186156">
    <property type="component" value="Unassembled WGS sequence"/>
</dbReference>
<evidence type="ECO:0000313" key="2">
    <source>
        <dbReference type="EMBL" id="SIS55760.1"/>
    </source>
</evidence>
<dbReference type="OrthoDB" id="2377141at2"/>
<sequence length="63" mass="7102">MKRYTWFYASLAYLGAAALAVTYLPGVLDDARPVIHFSQHLAITVAAFLTAYGVERLRQRSRN</sequence>
<organism evidence="2 3">
    <name type="scientific">Alicyclobacillus vulcanalis</name>
    <dbReference type="NCBI Taxonomy" id="252246"/>
    <lineage>
        <taxon>Bacteria</taxon>
        <taxon>Bacillati</taxon>
        <taxon>Bacillota</taxon>
        <taxon>Bacilli</taxon>
        <taxon>Bacillales</taxon>
        <taxon>Alicyclobacillaceae</taxon>
        <taxon>Alicyclobacillus</taxon>
    </lineage>
</organism>
<gene>
    <name evidence="2" type="ORF">SAMN05421799_101312</name>
</gene>
<proteinExistence type="predicted"/>
<accession>A0A1N7K2E7</accession>
<name>A0A1N7K2E7_9BACL</name>
<protein>
    <submittedName>
        <fullName evidence="2">Uncharacterized protein</fullName>
    </submittedName>
</protein>
<keyword evidence="1" id="KW-1133">Transmembrane helix</keyword>
<feature type="transmembrane region" description="Helical" evidence="1">
    <location>
        <begin position="7"/>
        <end position="28"/>
    </location>
</feature>
<feature type="transmembrane region" description="Helical" evidence="1">
    <location>
        <begin position="34"/>
        <end position="54"/>
    </location>
</feature>
<keyword evidence="3" id="KW-1185">Reference proteome</keyword>
<keyword evidence="1" id="KW-0472">Membrane</keyword>
<dbReference type="AlphaFoldDB" id="A0A1N7K2E7"/>
<dbReference type="RefSeq" id="WP_076344350.1">
    <property type="nucleotide sequence ID" value="NZ_FTOO01000001.1"/>
</dbReference>
<evidence type="ECO:0000256" key="1">
    <source>
        <dbReference type="SAM" id="Phobius"/>
    </source>
</evidence>
<reference evidence="3" key="1">
    <citation type="submission" date="2017-01" db="EMBL/GenBank/DDBJ databases">
        <authorList>
            <person name="Varghese N."/>
            <person name="Submissions S."/>
        </authorList>
    </citation>
    <scope>NUCLEOTIDE SEQUENCE [LARGE SCALE GENOMIC DNA]</scope>
    <source>
        <strain evidence="3">DSM 16176</strain>
    </source>
</reference>
<keyword evidence="1" id="KW-0812">Transmembrane</keyword>
<evidence type="ECO:0000313" key="3">
    <source>
        <dbReference type="Proteomes" id="UP000186156"/>
    </source>
</evidence>